<evidence type="ECO:0000313" key="5">
    <source>
        <dbReference type="EMBL" id="CAJ1949997.1"/>
    </source>
</evidence>
<dbReference type="EMBL" id="CAKOGP040001759">
    <property type="protein sequence ID" value="CAJ1949997.1"/>
    <property type="molecule type" value="Genomic_DNA"/>
</dbReference>
<dbReference type="PROSITE" id="PS50102">
    <property type="entry name" value="RRM"/>
    <property type="match status" value="1"/>
</dbReference>
<feature type="coiled-coil region" evidence="2">
    <location>
        <begin position="463"/>
        <end position="559"/>
    </location>
</feature>
<protein>
    <recommendedName>
        <fullName evidence="4">RRM domain-containing protein</fullName>
    </recommendedName>
</protein>
<feature type="compositionally biased region" description="Basic and acidic residues" evidence="3">
    <location>
        <begin position="99"/>
        <end position="115"/>
    </location>
</feature>
<keyword evidence="6" id="KW-1185">Reference proteome</keyword>
<accession>A0AAD2FRR5</accession>
<feature type="region of interest" description="Disordered" evidence="3">
    <location>
        <begin position="416"/>
        <end position="449"/>
    </location>
</feature>
<dbReference type="InterPro" id="IPR012677">
    <property type="entry name" value="Nucleotide-bd_a/b_plait_sf"/>
</dbReference>
<keyword evidence="2" id="KW-0175">Coiled coil</keyword>
<proteinExistence type="predicted"/>
<feature type="region of interest" description="Disordered" evidence="3">
    <location>
        <begin position="1"/>
        <end position="56"/>
    </location>
</feature>
<reference evidence="5" key="1">
    <citation type="submission" date="2023-08" db="EMBL/GenBank/DDBJ databases">
        <authorList>
            <person name="Audoor S."/>
            <person name="Bilcke G."/>
        </authorList>
    </citation>
    <scope>NUCLEOTIDE SEQUENCE</scope>
</reference>
<feature type="region of interest" description="Disordered" evidence="3">
    <location>
        <begin position="346"/>
        <end position="377"/>
    </location>
</feature>
<name>A0AAD2FRR5_9STRA</name>
<comment type="caution">
    <text evidence="5">The sequence shown here is derived from an EMBL/GenBank/DDBJ whole genome shotgun (WGS) entry which is preliminary data.</text>
</comment>
<evidence type="ECO:0000259" key="4">
    <source>
        <dbReference type="PROSITE" id="PS50102"/>
    </source>
</evidence>
<evidence type="ECO:0000256" key="1">
    <source>
        <dbReference type="PROSITE-ProRule" id="PRU00176"/>
    </source>
</evidence>
<dbReference type="AlphaFoldDB" id="A0AAD2FRR5"/>
<dbReference type="Gene3D" id="3.30.70.330">
    <property type="match status" value="2"/>
</dbReference>
<dbReference type="SMART" id="SM00360">
    <property type="entry name" value="RRM"/>
    <property type="match status" value="2"/>
</dbReference>
<feature type="domain" description="RRM" evidence="4">
    <location>
        <begin position="252"/>
        <end position="329"/>
    </location>
</feature>
<evidence type="ECO:0000313" key="6">
    <source>
        <dbReference type="Proteomes" id="UP001295423"/>
    </source>
</evidence>
<dbReference type="Proteomes" id="UP001295423">
    <property type="component" value="Unassembled WGS sequence"/>
</dbReference>
<dbReference type="InterPro" id="IPR035979">
    <property type="entry name" value="RBD_domain_sf"/>
</dbReference>
<dbReference type="SUPFAM" id="SSF54928">
    <property type="entry name" value="RNA-binding domain, RBD"/>
    <property type="match status" value="1"/>
</dbReference>
<organism evidence="5 6">
    <name type="scientific">Cylindrotheca closterium</name>
    <dbReference type="NCBI Taxonomy" id="2856"/>
    <lineage>
        <taxon>Eukaryota</taxon>
        <taxon>Sar</taxon>
        <taxon>Stramenopiles</taxon>
        <taxon>Ochrophyta</taxon>
        <taxon>Bacillariophyta</taxon>
        <taxon>Bacillariophyceae</taxon>
        <taxon>Bacillariophycidae</taxon>
        <taxon>Bacillariales</taxon>
        <taxon>Bacillariaceae</taxon>
        <taxon>Cylindrotheca</taxon>
    </lineage>
</organism>
<dbReference type="GO" id="GO:0003723">
    <property type="term" value="F:RNA binding"/>
    <property type="evidence" value="ECO:0007669"/>
    <property type="project" value="UniProtKB-UniRule"/>
</dbReference>
<sequence>MEPENRALSSPRRGLHEAKLTMPGLKSPINDVHRRFQPKRTRSMETQSTELSPASPCAARSIAKQISLGLNDDEQRETSSSQEALPLISLQGKRQHHHVTGDFESTARKKTKADMDSSNAVALSNLPLDTDSQEISGFVTRTLEKMHKEKVSILKCLIRRRCNKKGDTLQAFVQFATEQQLDLALSLNGIEYSRRPIYAHIPNSKAAASIFKTKQVLCVGFLCGTCTRTDCLNAHGVEDLMLYDDTVLNKSRTLYIKNLPPGFPHVFNTIKKRLTAHFPSVFFTAFQHRKNHGDAMVEVANVQHAVKAREILNGIEIAFHRIEVKPWNPEYQALFLYNRVEKSSVRATDRRRAVTTPSPKKDRYSSPNSNLDMDYSRDIRRMQDKIDDLRHENDDLRRDYDDLRWKYEELRQKYYDSKSPNHDYRRGGRDNHYERDDSRPTHRQSKDKTFDLQWQLDRIKYEKEVLEKESGMLKQRLERLEHLEDLQKMVPKVENISNDLQTRLDQALLQNEELTSTLERTQRQVQDLQSEKSSFDMTLSNLQMENESLQEEMDQMKMNHAMELGLAQA</sequence>
<evidence type="ECO:0000256" key="2">
    <source>
        <dbReference type="SAM" id="Coils"/>
    </source>
</evidence>
<gene>
    <name evidence="5" type="ORF">CYCCA115_LOCUS12370</name>
</gene>
<keyword evidence="1" id="KW-0694">RNA-binding</keyword>
<evidence type="ECO:0000256" key="3">
    <source>
        <dbReference type="SAM" id="MobiDB-lite"/>
    </source>
</evidence>
<feature type="coiled-coil region" evidence="2">
    <location>
        <begin position="379"/>
        <end position="413"/>
    </location>
</feature>
<feature type="region of interest" description="Disordered" evidence="3">
    <location>
        <begin position="91"/>
        <end position="115"/>
    </location>
</feature>
<dbReference type="InterPro" id="IPR000504">
    <property type="entry name" value="RRM_dom"/>
</dbReference>